<keyword evidence="6 7" id="KW-0472">Membrane</keyword>
<protein>
    <recommendedName>
        <fullName evidence="11">Mitochondrial carrier protein</fullName>
    </recommendedName>
</protein>
<evidence type="ECO:0000313" key="10">
    <source>
        <dbReference type="Proteomes" id="UP000784294"/>
    </source>
</evidence>
<evidence type="ECO:0000256" key="3">
    <source>
        <dbReference type="ARBA" id="ARBA00022448"/>
    </source>
</evidence>
<dbReference type="AlphaFoldDB" id="A0A448WF27"/>
<dbReference type="PROSITE" id="PS50920">
    <property type="entry name" value="SOLCAR"/>
    <property type="match status" value="1"/>
</dbReference>
<evidence type="ECO:0000256" key="2">
    <source>
        <dbReference type="ARBA" id="ARBA00006375"/>
    </source>
</evidence>
<dbReference type="Gene3D" id="1.50.40.10">
    <property type="entry name" value="Mitochondrial carrier domain"/>
    <property type="match status" value="1"/>
</dbReference>
<dbReference type="SUPFAM" id="SSF103506">
    <property type="entry name" value="Mitochondrial carrier"/>
    <property type="match status" value="1"/>
</dbReference>
<keyword evidence="3 8" id="KW-0813">Transport</keyword>
<accession>A0A448WF27</accession>
<dbReference type="Pfam" id="PF00153">
    <property type="entry name" value="Mito_carr"/>
    <property type="match status" value="2"/>
</dbReference>
<reference evidence="9" key="1">
    <citation type="submission" date="2018-11" db="EMBL/GenBank/DDBJ databases">
        <authorList>
            <consortium name="Pathogen Informatics"/>
        </authorList>
    </citation>
    <scope>NUCLEOTIDE SEQUENCE</scope>
</reference>
<evidence type="ECO:0000256" key="6">
    <source>
        <dbReference type="ARBA" id="ARBA00023136"/>
    </source>
</evidence>
<dbReference type="EMBL" id="CAAALY010008490">
    <property type="protein sequence ID" value="VEL10258.1"/>
    <property type="molecule type" value="Genomic_DNA"/>
</dbReference>
<evidence type="ECO:0008006" key="11">
    <source>
        <dbReference type="Google" id="ProtNLM"/>
    </source>
</evidence>
<evidence type="ECO:0000313" key="9">
    <source>
        <dbReference type="EMBL" id="VEL10258.1"/>
    </source>
</evidence>
<dbReference type="PRINTS" id="PR00926">
    <property type="entry name" value="MITOCARRIER"/>
</dbReference>
<sequence length="148" mass="16387">MCLRKTGQYSSIWDCAGQLYRTHGWRVFYRGYVPNLLGILPYAGVDMALYETFKHLATNWNQPLSVKAESVGRTGDSGSTKLPLVPPVVISLCSGALSSVCGQVATYPLALVKTKLQAQSSITENVEKVVIYLNVYARLYYNHPGKRP</sequence>
<comment type="subcellular location">
    <subcellularLocation>
        <location evidence="1">Membrane</location>
        <topology evidence="1">Multi-pass membrane protein</topology>
    </subcellularLocation>
</comment>
<organism evidence="9 10">
    <name type="scientific">Protopolystoma xenopodis</name>
    <dbReference type="NCBI Taxonomy" id="117903"/>
    <lineage>
        <taxon>Eukaryota</taxon>
        <taxon>Metazoa</taxon>
        <taxon>Spiralia</taxon>
        <taxon>Lophotrochozoa</taxon>
        <taxon>Platyhelminthes</taxon>
        <taxon>Monogenea</taxon>
        <taxon>Polyopisthocotylea</taxon>
        <taxon>Polystomatidea</taxon>
        <taxon>Polystomatidae</taxon>
        <taxon>Protopolystoma</taxon>
    </lineage>
</organism>
<dbReference type="InterPro" id="IPR002067">
    <property type="entry name" value="MCP"/>
</dbReference>
<evidence type="ECO:0000256" key="5">
    <source>
        <dbReference type="ARBA" id="ARBA00022737"/>
    </source>
</evidence>
<feature type="repeat" description="Solcar" evidence="7">
    <location>
        <begin position="1"/>
        <end position="56"/>
    </location>
</feature>
<dbReference type="GO" id="GO:0055085">
    <property type="term" value="P:transmembrane transport"/>
    <property type="evidence" value="ECO:0007669"/>
    <property type="project" value="InterPro"/>
</dbReference>
<dbReference type="PANTHER" id="PTHR24089">
    <property type="entry name" value="SOLUTE CARRIER FAMILY 25"/>
    <property type="match status" value="1"/>
</dbReference>
<dbReference type="GO" id="GO:0016020">
    <property type="term" value="C:membrane"/>
    <property type="evidence" value="ECO:0007669"/>
    <property type="project" value="UniProtKB-SubCell"/>
</dbReference>
<evidence type="ECO:0000256" key="4">
    <source>
        <dbReference type="ARBA" id="ARBA00022692"/>
    </source>
</evidence>
<dbReference type="InterPro" id="IPR023395">
    <property type="entry name" value="MCP_dom_sf"/>
</dbReference>
<evidence type="ECO:0000256" key="7">
    <source>
        <dbReference type="PROSITE-ProRule" id="PRU00282"/>
    </source>
</evidence>
<evidence type="ECO:0000256" key="1">
    <source>
        <dbReference type="ARBA" id="ARBA00004141"/>
    </source>
</evidence>
<keyword evidence="5" id="KW-0677">Repeat</keyword>
<dbReference type="Proteomes" id="UP000784294">
    <property type="component" value="Unassembled WGS sequence"/>
</dbReference>
<comment type="caution">
    <text evidence="9">The sequence shown here is derived from an EMBL/GenBank/DDBJ whole genome shotgun (WGS) entry which is preliminary data.</text>
</comment>
<evidence type="ECO:0000256" key="8">
    <source>
        <dbReference type="RuleBase" id="RU000488"/>
    </source>
</evidence>
<proteinExistence type="inferred from homology"/>
<gene>
    <name evidence="9" type="ORF">PXEA_LOCUS3698</name>
</gene>
<keyword evidence="10" id="KW-1185">Reference proteome</keyword>
<comment type="similarity">
    <text evidence="2 8">Belongs to the mitochondrial carrier (TC 2.A.29) family.</text>
</comment>
<keyword evidence="4 7" id="KW-0812">Transmembrane</keyword>
<name>A0A448WF27_9PLAT</name>
<dbReference type="InterPro" id="IPR018108">
    <property type="entry name" value="MCP_transmembrane"/>
</dbReference>
<dbReference type="OrthoDB" id="270584at2759"/>